<comment type="caution">
    <text evidence="2">The sequence shown here is derived from an EMBL/GenBank/DDBJ whole genome shotgun (WGS) entry which is preliminary data.</text>
</comment>
<name>A0AAW2HD64_9NEOP</name>
<organism evidence="2">
    <name type="scientific">Menopon gallinae</name>
    <name type="common">poultry shaft louse</name>
    <dbReference type="NCBI Taxonomy" id="328185"/>
    <lineage>
        <taxon>Eukaryota</taxon>
        <taxon>Metazoa</taxon>
        <taxon>Ecdysozoa</taxon>
        <taxon>Arthropoda</taxon>
        <taxon>Hexapoda</taxon>
        <taxon>Insecta</taxon>
        <taxon>Pterygota</taxon>
        <taxon>Neoptera</taxon>
        <taxon>Paraneoptera</taxon>
        <taxon>Psocodea</taxon>
        <taxon>Troctomorpha</taxon>
        <taxon>Phthiraptera</taxon>
        <taxon>Amblycera</taxon>
        <taxon>Menoponidae</taxon>
        <taxon>Menopon</taxon>
    </lineage>
</organism>
<gene>
    <name evidence="2" type="ORF">PYX00_009805</name>
</gene>
<dbReference type="AlphaFoldDB" id="A0AAW2HD64"/>
<evidence type="ECO:0000313" key="2">
    <source>
        <dbReference type="EMBL" id="KAL0267568.1"/>
    </source>
</evidence>
<accession>A0AAW2HD64</accession>
<protein>
    <submittedName>
        <fullName evidence="2">Uncharacterized protein</fullName>
    </submittedName>
</protein>
<dbReference type="EMBL" id="JARGDH010000005">
    <property type="protein sequence ID" value="KAL0267568.1"/>
    <property type="molecule type" value="Genomic_DNA"/>
</dbReference>
<proteinExistence type="predicted"/>
<feature type="compositionally biased region" description="Basic residues" evidence="1">
    <location>
        <begin position="1"/>
        <end position="11"/>
    </location>
</feature>
<evidence type="ECO:0000256" key="1">
    <source>
        <dbReference type="SAM" id="MobiDB-lite"/>
    </source>
</evidence>
<reference evidence="2" key="1">
    <citation type="journal article" date="2024" name="Gigascience">
        <title>Chromosome-level genome of the poultry shaft louse Menopon gallinae provides insight into the host-switching and adaptive evolution of parasitic lice.</title>
        <authorList>
            <person name="Xu Y."/>
            <person name="Ma L."/>
            <person name="Liu S."/>
            <person name="Liang Y."/>
            <person name="Liu Q."/>
            <person name="He Z."/>
            <person name="Tian L."/>
            <person name="Duan Y."/>
            <person name="Cai W."/>
            <person name="Li H."/>
            <person name="Song F."/>
        </authorList>
    </citation>
    <scope>NUCLEOTIDE SEQUENCE</scope>
    <source>
        <strain evidence="2">Cailab_2023a</strain>
    </source>
</reference>
<sequence length="108" mass="12628">MVKHSRIGHRKSYQDGRHLTCDGGHPPNEKAAAKFTTTSKEQNTRSIHDQQHKRRLTTRRSEAILEVRFGQILYSRDGSIRAIKQTRFRYRKCYQDDRHLTCDGGHPP</sequence>
<feature type="region of interest" description="Disordered" evidence="1">
    <location>
        <begin position="1"/>
        <end position="56"/>
    </location>
</feature>